<dbReference type="InterPro" id="IPR018554">
    <property type="entry name" value="FRQ"/>
</dbReference>
<reference evidence="2 3" key="1">
    <citation type="journal article" date="2024" name="Microbiol. Resour. Announc.">
        <title>Genome annotations for the ascomycete fungi Trichoderma harzianum, Trichoderma aggressivum, and Purpureocillium lilacinum.</title>
        <authorList>
            <person name="Beijen E.P.W."/>
            <person name="Ohm R.A."/>
        </authorList>
    </citation>
    <scope>NUCLEOTIDE SEQUENCE [LARGE SCALE GENOMIC DNA]</scope>
    <source>
        <strain evidence="2 3">CBS 150709</strain>
    </source>
</reference>
<evidence type="ECO:0000313" key="2">
    <source>
        <dbReference type="EMBL" id="KAK4072829.1"/>
    </source>
</evidence>
<proteinExistence type="predicted"/>
<name>A0ABR0BEP2_PURLI</name>
<feature type="region of interest" description="Disordered" evidence="1">
    <location>
        <begin position="139"/>
        <end position="185"/>
    </location>
</feature>
<dbReference type="EMBL" id="JAWRVI010000186">
    <property type="protein sequence ID" value="KAK4072829.1"/>
    <property type="molecule type" value="Genomic_DNA"/>
</dbReference>
<feature type="region of interest" description="Disordered" evidence="1">
    <location>
        <begin position="598"/>
        <end position="629"/>
    </location>
</feature>
<gene>
    <name evidence="2" type="ORF">Purlil1_13236</name>
</gene>
<feature type="compositionally biased region" description="Low complexity" evidence="1">
    <location>
        <begin position="532"/>
        <end position="543"/>
    </location>
</feature>
<keyword evidence="3" id="KW-1185">Reference proteome</keyword>
<sequence length="649" mass="70661">MQPTTTSESSQNGYSAFVSAKSDTSYGARAFPHQNHVAALPGRATHHSDSTGDYRGIIDDLSVEIKTLKDELRRYKPTLTRKLRKNMLFEIRVHNLPRGQKRELEAMLGDIAANFDDLPDSATHRRKVSFKHETKCHYVRSPPSHATYPVSYSRPPDSTYSSTPPLGTDAPGRSGTSLGRPTMNHDLEYPDQLGEHYLRGIPAWLYARNPVMTDKEKGELVVRRLENVFTGQAGGNIGGSLPRRPGESPRPRNATYGAFGPHVDEGKPGRLALAYQSTFTKAAEPSRERAGLNFCEQSRLWQENSRSTVGGPEAGPYNIPALLVGNCGPDDRRAPSNNSSAKDALHALEERPTRATDLDPDRLQNPSENLGHIRLFGFVSLQPFGGKGPSATDVDAEAKSWVYLNLLCNMAQLHLISVTATFVRAAVASISTNLQISPDGSKVRWLGGSGGTKVSGDGSRIYAHSGQDTAGSAQFKVSGSRRPFETLILSGDNALSDTSSKNKPTPGRCLPDVGAVSRFHYTPVLFRRESSDSLTSFDGSSSRDAVENGNAHGGYGTSYHRKRSHDGAIIYYTGVPFCVDYSGDPKTLLPEFHTASIGEDMQQPPSEFQRPTHGQPASEGLSSQWSLTSEKLQNPYSASNVCDRANFPA</sequence>
<organism evidence="2 3">
    <name type="scientific">Purpureocillium lilacinum</name>
    <name type="common">Paecilomyces lilacinus</name>
    <dbReference type="NCBI Taxonomy" id="33203"/>
    <lineage>
        <taxon>Eukaryota</taxon>
        <taxon>Fungi</taxon>
        <taxon>Dikarya</taxon>
        <taxon>Ascomycota</taxon>
        <taxon>Pezizomycotina</taxon>
        <taxon>Sordariomycetes</taxon>
        <taxon>Hypocreomycetidae</taxon>
        <taxon>Hypocreales</taxon>
        <taxon>Ophiocordycipitaceae</taxon>
        <taxon>Purpureocillium</taxon>
    </lineage>
</organism>
<evidence type="ECO:0000256" key="1">
    <source>
        <dbReference type="SAM" id="MobiDB-lite"/>
    </source>
</evidence>
<accession>A0ABR0BEP2</accession>
<evidence type="ECO:0008006" key="4">
    <source>
        <dbReference type="Google" id="ProtNLM"/>
    </source>
</evidence>
<dbReference type="Proteomes" id="UP001287286">
    <property type="component" value="Unassembled WGS sequence"/>
</dbReference>
<feature type="compositionally biased region" description="Polar residues" evidence="1">
    <location>
        <begin position="156"/>
        <end position="165"/>
    </location>
</feature>
<feature type="compositionally biased region" description="Polar residues" evidence="1">
    <location>
        <begin position="620"/>
        <end position="629"/>
    </location>
</feature>
<feature type="region of interest" description="Disordered" evidence="1">
    <location>
        <begin position="532"/>
        <end position="558"/>
    </location>
</feature>
<comment type="caution">
    <text evidence="2">The sequence shown here is derived from an EMBL/GenBank/DDBJ whole genome shotgun (WGS) entry which is preliminary data.</text>
</comment>
<protein>
    <recommendedName>
        <fullName evidence="4">Frequency clock protein</fullName>
    </recommendedName>
</protein>
<evidence type="ECO:0000313" key="3">
    <source>
        <dbReference type="Proteomes" id="UP001287286"/>
    </source>
</evidence>
<dbReference type="Pfam" id="PF09421">
    <property type="entry name" value="FRQ"/>
    <property type="match status" value="1"/>
</dbReference>